<dbReference type="InterPro" id="IPR017907">
    <property type="entry name" value="Znf_RING_CS"/>
</dbReference>
<keyword evidence="19" id="KW-1185">Reference proteome</keyword>
<dbReference type="Proteomes" id="UP000009131">
    <property type="component" value="Unassembled WGS sequence"/>
</dbReference>
<keyword evidence="10 14" id="KW-0156">Chromatin regulator</keyword>
<feature type="compositionally biased region" description="Basic and acidic residues" evidence="16">
    <location>
        <begin position="748"/>
        <end position="761"/>
    </location>
</feature>
<evidence type="ECO:0000256" key="8">
    <source>
        <dbReference type="ARBA" id="ARBA00022786"/>
    </source>
</evidence>
<gene>
    <name evidence="18" type="primary">Mo04327</name>
    <name evidence="18" type="ORF">E5Q_04327</name>
</gene>
<evidence type="ECO:0000256" key="2">
    <source>
        <dbReference type="ARBA" id="ARBA00004123"/>
    </source>
</evidence>
<keyword evidence="8 14" id="KW-0833">Ubl conjugation pathway</keyword>
<dbReference type="CDD" id="cd16499">
    <property type="entry name" value="RING-HC_Bre1-like"/>
    <property type="match status" value="1"/>
</dbReference>
<evidence type="ECO:0000256" key="4">
    <source>
        <dbReference type="ARBA" id="ARBA00005555"/>
    </source>
</evidence>
<dbReference type="GO" id="GO:0033503">
    <property type="term" value="C:HULC complex"/>
    <property type="evidence" value="ECO:0007669"/>
    <property type="project" value="TreeGrafter"/>
</dbReference>
<dbReference type="Gene3D" id="3.30.40.10">
    <property type="entry name" value="Zinc/RING finger domain, C3HC4 (zinc finger)"/>
    <property type="match status" value="1"/>
</dbReference>
<evidence type="ECO:0000256" key="9">
    <source>
        <dbReference type="ARBA" id="ARBA00022833"/>
    </source>
</evidence>
<comment type="catalytic activity">
    <reaction evidence="1 14">
        <text>S-ubiquitinyl-[E2 ubiquitin-conjugating enzyme]-L-cysteine + [acceptor protein]-L-lysine = [E2 ubiquitin-conjugating enzyme]-L-cysteine + N(6)-ubiquitinyl-[acceptor protein]-L-lysine.</text>
        <dbReference type="EC" id="2.3.2.27"/>
    </reaction>
</comment>
<dbReference type="SUPFAM" id="SSF57850">
    <property type="entry name" value="RING/U-box"/>
    <property type="match status" value="1"/>
</dbReference>
<dbReference type="GO" id="GO:0006325">
    <property type="term" value="P:chromatin organization"/>
    <property type="evidence" value="ECO:0007669"/>
    <property type="project" value="UniProtKB-KW"/>
</dbReference>
<dbReference type="GO" id="GO:0016567">
    <property type="term" value="P:protein ubiquitination"/>
    <property type="evidence" value="ECO:0007669"/>
    <property type="project" value="UniProtKB-UniRule"/>
</dbReference>
<evidence type="ECO:0000256" key="1">
    <source>
        <dbReference type="ARBA" id="ARBA00000900"/>
    </source>
</evidence>
<keyword evidence="5 14" id="KW-0808">Transferase</keyword>
<evidence type="ECO:0000256" key="3">
    <source>
        <dbReference type="ARBA" id="ARBA00004906"/>
    </source>
</evidence>
<dbReference type="GO" id="GO:0005634">
    <property type="term" value="C:nucleus"/>
    <property type="evidence" value="ECO:0007669"/>
    <property type="project" value="UniProtKB-SubCell"/>
</dbReference>
<comment type="similarity">
    <text evidence="4 14">Belongs to the BRE1 family.</text>
</comment>
<dbReference type="EMBL" id="BABT02000129">
    <property type="protein sequence ID" value="GAA97649.1"/>
    <property type="molecule type" value="Genomic_DNA"/>
</dbReference>
<dbReference type="PANTHER" id="PTHR23163:SF0">
    <property type="entry name" value="E3 UBIQUITIN-PROTEIN LIGASE BRE1"/>
    <property type="match status" value="1"/>
</dbReference>
<dbReference type="InterPro" id="IPR013956">
    <property type="entry name" value="E3_ubiquit_lig_Bre1"/>
</dbReference>
<comment type="caution">
    <text evidence="18">The sequence shown here is derived from an EMBL/GenBank/DDBJ whole genome shotgun (WGS) entry which is preliminary data.</text>
</comment>
<dbReference type="eggNOG" id="KOG0978">
    <property type="taxonomic scope" value="Eukaryota"/>
</dbReference>
<keyword evidence="12 14" id="KW-0539">Nucleus</keyword>
<feature type="compositionally biased region" description="Basic and acidic residues" evidence="16">
    <location>
        <begin position="40"/>
        <end position="50"/>
    </location>
</feature>
<keyword evidence="6 14" id="KW-0479">Metal-binding</keyword>
<feature type="region of interest" description="Disordered" evidence="16">
    <location>
        <begin position="1"/>
        <end position="56"/>
    </location>
</feature>
<keyword evidence="9 14" id="KW-0862">Zinc</keyword>
<dbReference type="InterPro" id="IPR018957">
    <property type="entry name" value="Znf_C3HC4_RING-type"/>
</dbReference>
<comment type="pathway">
    <text evidence="3 14">Protein modification; protein ubiquitination.</text>
</comment>
<evidence type="ECO:0000256" key="11">
    <source>
        <dbReference type="ARBA" id="ARBA00023054"/>
    </source>
</evidence>
<dbReference type="GO" id="GO:0008270">
    <property type="term" value="F:zinc ion binding"/>
    <property type="evidence" value="ECO:0007669"/>
    <property type="project" value="UniProtKB-KW"/>
</dbReference>
<dbReference type="InterPro" id="IPR013083">
    <property type="entry name" value="Znf_RING/FYVE/PHD"/>
</dbReference>
<dbReference type="STRING" id="764103.G7E489"/>
<dbReference type="Pfam" id="PF08647">
    <property type="entry name" value="BRE1"/>
    <property type="match status" value="1"/>
</dbReference>
<dbReference type="PANTHER" id="PTHR23163">
    <property type="entry name" value="RING FINGER PROTEIN-RELATED"/>
    <property type="match status" value="1"/>
</dbReference>
<dbReference type="PROSITE" id="PS00518">
    <property type="entry name" value="ZF_RING_1"/>
    <property type="match status" value="1"/>
</dbReference>
<feature type="coiled-coil region" evidence="15">
    <location>
        <begin position="419"/>
        <end position="453"/>
    </location>
</feature>
<evidence type="ECO:0000256" key="16">
    <source>
        <dbReference type="SAM" id="MobiDB-lite"/>
    </source>
</evidence>
<sequence>MEVPRKRPLLEGANASIGQGSPNKRPALSASNSYQAGLLERSRSDSHAPEDVGSGGDLEAFQKEALHRALLHYKRLALRHLDELLLTRQRLLEAQSDSTHTHSAWDALLSEIASTLQSSGVGMPSSSKLGSRPARDPLIYDTSSNDSALILAELEERAEKRREQDLQAKLSQTKVLMLHLLTTAPSQSDAKLDDRVAQLQERSLLLASQAQHANAKLAILREEFAQLRNSLETTQASLQNAETQLDRAKSRTVASVFASTDDAVAAPPTAASSSHQSNGSPTGSPTHARANGTNGNRSSPAPFADHVQLITERDEANRIAAMRAAELDAMRKERIRLKEEVDDLNRKFKHLPDTAIRESPAFQDIEAELRSLRKAKEKIKEDSELTQIMSSKIRESQESWKAEVLQEASKHTQTYKERLIESDRNLARVRRDREDIKAELHELRTKEAEKMRQVDHIRILANSRHDRILAYGSLVARLRMQIAADNSDLPAVERAANEVDLLDTLEVAQKELAEAKATVASMQGDSMPDATNTSYPEARTSEELLNLRKRIKELEDLYADAPDGATLAQRLEDKQREIAKLEIQLKSQQTASSMLVSEIERLSAAWQALDEQNRSKVLDMVNYEDRLGKAAADKAKADNRYFAAMREKEAVAQDRDFVTRLKDKQAISLKELADSQAALSTRLSDAEDEITMAERKVRQYEAKLIEHNKLNAELIRRKDTFDKRVADLMAQLKERTRQYEVEAARRQQAEERLDRKTKDLEIAQQASSKGDTADTHKLRESNKYLTKLMKCSCQQRLKSHAITRCYHLFCKECIETRIETRQRKCPNCGIAFGASDYVQVYF</sequence>
<reference evidence="18 19" key="1">
    <citation type="journal article" date="2011" name="J. Gen. Appl. Microbiol.">
        <title>Draft genome sequencing of the enigmatic basidiomycete Mixia osmundae.</title>
        <authorList>
            <person name="Nishida H."/>
            <person name="Nagatsuka Y."/>
            <person name="Sugiyama J."/>
        </authorList>
    </citation>
    <scope>NUCLEOTIDE SEQUENCE [LARGE SCALE GENOMIC DNA]</scope>
    <source>
        <strain evidence="19">CBS 9802 / IAM 14324 / JCM 22182 / KY 12970</strain>
    </source>
</reference>
<dbReference type="OrthoDB" id="10266039at2759"/>
<dbReference type="HOGENOM" id="CLU_019713_0_0_1"/>
<feature type="domain" description="RING-type" evidence="17">
    <location>
        <begin position="793"/>
        <end position="828"/>
    </location>
</feature>
<keyword evidence="7 13" id="KW-0863">Zinc-finger</keyword>
<evidence type="ECO:0000256" key="12">
    <source>
        <dbReference type="ARBA" id="ARBA00023242"/>
    </source>
</evidence>
<feature type="coiled-coil region" evidence="15">
    <location>
        <begin position="327"/>
        <end position="382"/>
    </location>
</feature>
<evidence type="ECO:0000256" key="10">
    <source>
        <dbReference type="ARBA" id="ARBA00022853"/>
    </source>
</evidence>
<dbReference type="InterPro" id="IPR001841">
    <property type="entry name" value="Znf_RING"/>
</dbReference>
<keyword evidence="11 14" id="KW-0175">Coiled coil</keyword>
<evidence type="ECO:0000256" key="13">
    <source>
        <dbReference type="PROSITE-ProRule" id="PRU00175"/>
    </source>
</evidence>
<evidence type="ECO:0000256" key="14">
    <source>
        <dbReference type="RuleBase" id="RU365038"/>
    </source>
</evidence>
<dbReference type="Pfam" id="PF00097">
    <property type="entry name" value="zf-C3HC4"/>
    <property type="match status" value="1"/>
</dbReference>
<feature type="coiled-coil region" evidence="15">
    <location>
        <begin position="498"/>
        <end position="591"/>
    </location>
</feature>
<comment type="subcellular location">
    <subcellularLocation>
        <location evidence="2 14">Nucleus</location>
    </subcellularLocation>
</comment>
<evidence type="ECO:0000256" key="6">
    <source>
        <dbReference type="ARBA" id="ARBA00022723"/>
    </source>
</evidence>
<evidence type="ECO:0000256" key="15">
    <source>
        <dbReference type="SAM" id="Coils"/>
    </source>
</evidence>
<evidence type="ECO:0000256" key="7">
    <source>
        <dbReference type="ARBA" id="ARBA00022771"/>
    </source>
</evidence>
<accession>G7E489</accession>
<feature type="region of interest" description="Disordered" evidence="16">
    <location>
        <begin position="264"/>
        <end position="302"/>
    </location>
</feature>
<name>G7E489_MIXOS</name>
<evidence type="ECO:0000313" key="18">
    <source>
        <dbReference type="EMBL" id="GAA97649.1"/>
    </source>
</evidence>
<organism evidence="18 19">
    <name type="scientific">Mixia osmundae (strain CBS 9802 / IAM 14324 / JCM 22182 / KY 12970)</name>
    <dbReference type="NCBI Taxonomy" id="764103"/>
    <lineage>
        <taxon>Eukaryota</taxon>
        <taxon>Fungi</taxon>
        <taxon>Dikarya</taxon>
        <taxon>Basidiomycota</taxon>
        <taxon>Pucciniomycotina</taxon>
        <taxon>Mixiomycetes</taxon>
        <taxon>Mixiales</taxon>
        <taxon>Mixiaceae</taxon>
        <taxon>Mixia</taxon>
    </lineage>
</organism>
<dbReference type="PROSITE" id="PS50089">
    <property type="entry name" value="ZF_RING_2"/>
    <property type="match status" value="1"/>
</dbReference>
<dbReference type="EC" id="2.3.2.27" evidence="14"/>
<feature type="compositionally biased region" description="Polar residues" evidence="16">
    <location>
        <begin position="275"/>
        <end position="299"/>
    </location>
</feature>
<evidence type="ECO:0000259" key="17">
    <source>
        <dbReference type="PROSITE" id="PS50089"/>
    </source>
</evidence>
<dbReference type="AlphaFoldDB" id="G7E489"/>
<evidence type="ECO:0000256" key="5">
    <source>
        <dbReference type="ARBA" id="ARBA00022679"/>
    </source>
</evidence>
<feature type="region of interest" description="Disordered" evidence="16">
    <location>
        <begin position="748"/>
        <end position="775"/>
    </location>
</feature>
<dbReference type="UniPathway" id="UPA00143"/>
<dbReference type="FunCoup" id="G7E489">
    <property type="interactions" value="5"/>
</dbReference>
<protein>
    <recommendedName>
        <fullName evidence="14">E3 ubiquitin protein ligase</fullName>
        <ecNumber evidence="14">2.3.2.27</ecNumber>
    </recommendedName>
</protein>
<dbReference type="GO" id="GO:0061630">
    <property type="term" value="F:ubiquitin protein ligase activity"/>
    <property type="evidence" value="ECO:0007669"/>
    <property type="project" value="UniProtKB-EC"/>
</dbReference>
<feature type="coiled-coil region" evidence="15">
    <location>
        <begin position="210"/>
        <end position="251"/>
    </location>
</feature>
<evidence type="ECO:0000313" key="19">
    <source>
        <dbReference type="Proteomes" id="UP000009131"/>
    </source>
</evidence>
<reference evidence="18 19" key="2">
    <citation type="journal article" date="2012" name="Open Biol.">
        <title>Characteristics of nucleosomes and linker DNA regions on the genome of the basidiomycete Mixia osmundae revealed by mono- and dinucleosome mapping.</title>
        <authorList>
            <person name="Nishida H."/>
            <person name="Kondo S."/>
            <person name="Matsumoto T."/>
            <person name="Suzuki Y."/>
            <person name="Yoshikawa H."/>
            <person name="Taylor T.D."/>
            <person name="Sugiyama J."/>
        </authorList>
    </citation>
    <scope>NUCLEOTIDE SEQUENCE [LARGE SCALE GENOMIC DNA]</scope>
    <source>
        <strain evidence="19">CBS 9802 / IAM 14324 / JCM 22182 / KY 12970</strain>
    </source>
</reference>
<feature type="compositionally biased region" description="Low complexity" evidence="16">
    <location>
        <begin position="264"/>
        <end position="274"/>
    </location>
</feature>
<proteinExistence type="inferred from homology"/>
<dbReference type="InParanoid" id="G7E489"/>